<dbReference type="Gene3D" id="2.130.10.10">
    <property type="entry name" value="YVTN repeat-like/Quinoprotein amine dehydrogenase"/>
    <property type="match status" value="1"/>
</dbReference>
<dbReference type="RefSeq" id="WP_184195027.1">
    <property type="nucleotide sequence ID" value="NZ_JACHGW010000002.1"/>
</dbReference>
<dbReference type="InterPro" id="IPR019405">
    <property type="entry name" value="Lactonase_7-beta_prop"/>
</dbReference>
<dbReference type="Pfam" id="PF10282">
    <property type="entry name" value="Lactonase"/>
    <property type="match status" value="1"/>
</dbReference>
<dbReference type="InterPro" id="IPR011048">
    <property type="entry name" value="Haem_d1_sf"/>
</dbReference>
<dbReference type="Proteomes" id="UP000520814">
    <property type="component" value="Unassembled WGS sequence"/>
</dbReference>
<reference evidence="1 2" key="1">
    <citation type="submission" date="2020-08" db="EMBL/GenBank/DDBJ databases">
        <title>Genomic Encyclopedia of Type Strains, Phase IV (KMG-IV): sequencing the most valuable type-strain genomes for metagenomic binning, comparative biology and taxonomic classification.</title>
        <authorList>
            <person name="Goeker M."/>
        </authorList>
    </citation>
    <scope>NUCLEOTIDE SEQUENCE [LARGE SCALE GENOMIC DNA]</scope>
    <source>
        <strain evidence="1 2">DSM 23562</strain>
    </source>
</reference>
<gene>
    <name evidence="1" type="ORF">HNQ39_002101</name>
</gene>
<dbReference type="InterPro" id="IPR015943">
    <property type="entry name" value="WD40/YVTN_repeat-like_dom_sf"/>
</dbReference>
<dbReference type="SUPFAM" id="SSF51004">
    <property type="entry name" value="C-terminal (heme d1) domain of cytochrome cd1-nitrite reductase"/>
    <property type="match status" value="1"/>
</dbReference>
<evidence type="ECO:0008006" key="3">
    <source>
        <dbReference type="Google" id="ProtNLM"/>
    </source>
</evidence>
<dbReference type="EMBL" id="JACHGW010000002">
    <property type="protein sequence ID" value="MBB6050310.1"/>
    <property type="molecule type" value="Genomic_DNA"/>
</dbReference>
<accession>A0A7W9W6Q8</accession>
<keyword evidence="2" id="KW-1185">Reference proteome</keyword>
<name>A0A7W9W6Q8_ARMRO</name>
<evidence type="ECO:0000313" key="2">
    <source>
        <dbReference type="Proteomes" id="UP000520814"/>
    </source>
</evidence>
<organism evidence="1 2">
    <name type="scientific">Armatimonas rosea</name>
    <dbReference type="NCBI Taxonomy" id="685828"/>
    <lineage>
        <taxon>Bacteria</taxon>
        <taxon>Bacillati</taxon>
        <taxon>Armatimonadota</taxon>
        <taxon>Armatimonadia</taxon>
        <taxon>Armatimonadales</taxon>
        <taxon>Armatimonadaceae</taxon>
        <taxon>Armatimonas</taxon>
    </lineage>
</organism>
<protein>
    <recommendedName>
        <fullName evidence="3">Lactonase family protein</fullName>
    </recommendedName>
</protein>
<proteinExistence type="predicted"/>
<evidence type="ECO:0000313" key="1">
    <source>
        <dbReference type="EMBL" id="MBB6050310.1"/>
    </source>
</evidence>
<sequence length="195" mass="21700">METPASLLPLRLRFKNSPLRTVAMKGDWEVETDPTGHFAYSLDGSRAQLYQWRLGRDAALKKLSPHQVEAHSHPSFLRFHPSGRFAYISCSHGALCQYRVQAGALVPLKPLATYVATNPSPLWFDAPGRFACVLTYGDPEQSPPNDQVTIFKVEKNGQLTKLRKIDVCRADSSLSRSAWEGKVAHLTVVGSRLEP</sequence>
<comment type="caution">
    <text evidence="1">The sequence shown here is derived from an EMBL/GenBank/DDBJ whole genome shotgun (WGS) entry which is preliminary data.</text>
</comment>
<dbReference type="AlphaFoldDB" id="A0A7W9W6Q8"/>